<feature type="region of interest" description="Disordered" evidence="5">
    <location>
        <begin position="1054"/>
        <end position="1079"/>
    </location>
</feature>
<evidence type="ECO:0008006" key="11">
    <source>
        <dbReference type="Google" id="ProtNLM"/>
    </source>
</evidence>
<feature type="compositionally biased region" description="Basic and acidic residues" evidence="5">
    <location>
        <begin position="26"/>
        <end position="38"/>
    </location>
</feature>
<evidence type="ECO:0000256" key="3">
    <source>
        <dbReference type="ARBA" id="ARBA00022989"/>
    </source>
</evidence>
<feature type="region of interest" description="Disordered" evidence="5">
    <location>
        <begin position="949"/>
        <end position="989"/>
    </location>
</feature>
<evidence type="ECO:0000256" key="1">
    <source>
        <dbReference type="ARBA" id="ARBA00004141"/>
    </source>
</evidence>
<dbReference type="Proteomes" id="UP001197093">
    <property type="component" value="Unassembled WGS sequence"/>
</dbReference>
<feature type="compositionally biased region" description="Basic and acidic residues" evidence="5">
    <location>
        <begin position="949"/>
        <end position="962"/>
    </location>
</feature>
<feature type="transmembrane region" description="Helical" evidence="6">
    <location>
        <begin position="118"/>
        <end position="139"/>
    </location>
</feature>
<feature type="transmembrane region" description="Helical" evidence="6">
    <location>
        <begin position="765"/>
        <end position="784"/>
    </location>
</feature>
<evidence type="ECO:0000259" key="8">
    <source>
        <dbReference type="Pfam" id="PF13515"/>
    </source>
</evidence>
<dbReference type="EMBL" id="JAHCVI010000001">
    <property type="protein sequence ID" value="KAG7290175.1"/>
    <property type="molecule type" value="Genomic_DNA"/>
</dbReference>
<comment type="caution">
    <text evidence="9">The sequence shown here is derived from an EMBL/GenBank/DDBJ whole genome shotgun (WGS) entry which is preliminary data.</text>
</comment>
<feature type="region of interest" description="Disordered" evidence="5">
    <location>
        <begin position="1"/>
        <end position="76"/>
    </location>
</feature>
<accession>A0AAD4I1E0</accession>
<proteinExistence type="predicted"/>
<dbReference type="AlphaFoldDB" id="A0AAD4I1E0"/>
<comment type="subcellular location">
    <subcellularLocation>
        <location evidence="1">Membrane</location>
        <topology evidence="1">Multi-pass membrane protein</topology>
    </subcellularLocation>
</comment>
<feature type="transmembrane region" description="Helical" evidence="6">
    <location>
        <begin position="222"/>
        <end position="240"/>
    </location>
</feature>
<feature type="transmembrane region" description="Helical" evidence="6">
    <location>
        <begin position="665"/>
        <end position="682"/>
    </location>
</feature>
<name>A0AAD4I1E0_9PEZI</name>
<dbReference type="Pfam" id="PF13515">
    <property type="entry name" value="FUSC_2"/>
    <property type="match status" value="1"/>
</dbReference>
<feature type="transmembrane region" description="Helical" evidence="6">
    <location>
        <begin position="742"/>
        <end position="759"/>
    </location>
</feature>
<keyword evidence="4 6" id="KW-0472">Membrane</keyword>
<keyword evidence="2 6" id="KW-0812">Transmembrane</keyword>
<dbReference type="PANTHER" id="PTHR37994">
    <property type="entry name" value="ARAE_2_N DOMAIN-CONTAINING PROTEIN-RELATED"/>
    <property type="match status" value="1"/>
</dbReference>
<sequence length="1188" mass="131285">MSDPRHGVPSPDQNHPQFCPNPEPDTGQRTEDMARPEDESLPDQGTGETRRDSGRDTIGGSRRGSAADGDSSAEKKKPNRLATWIDKLGLDAGTLITMFKGSLPPIIGLAMLQSHQVAAYYSTLGYLIPIISVLAMAILPRGKFLMNLFLNALAVCVGSAISMLALWSAVKARQNTTPAGTQPTVIPSYNSSQSAVCAIWLFANIWFGNVVRAKLPAFNLPVITYSILVNVSATFGPIMTTTAAARVFVQQLMTAMLTALALAMGVNLLVFPVSSRLVVFKELTAAVGLLRKLVSLQKAYLASHGPEDALDAALRTEKFMSKGGEGGTAHDDEEPKLTRQEEAAKALEETGAKMRELAGKMHADLPFAKRDIAWGKLSAKDLSEIYKMFRNVYVPVFGMNTMIDIFKRFSEHPDWDAADDTPDEKDLEKHVWNEVMKQVQEPFEILSEAVDQGLEHAAMCLELIPRPKKARNKGGKSGSNPSDIDIEAGKEPKPGDPDFARILDDKVQAFYSTKGELLRRWVQERGINLDEGTADQSYFQSERDQVQLYIILYMENLMHAAGEAVQDLVDFADEKVADGTMSKKRLISPTLHRLRKWLKAVFSNEDSSAEQTPDAMEAGANIVYFGEGYNRKRDPEHLPPATAWERFGNGLRKITKFFGSEESAFGFRVACATMTIGIVAFLEATQRFFMEQRLVWAMIIIAIGMTMTSGQSFFGFLCRVVGTVAAMCLSLVIWYIVNGAPAGALVFLWLSIFINYYFFVKFPRFLPAILISIVTQVLIIGYELQVLTIGRAVSERTGQPFYPTYLLAPYRVACVAGGSLVAFIWTIFPSPLTDRTWLRRDLSATLYLLANYFGVISSTLKSNVHGTAGDVNMPGTPAHRLFKVGRKIFGKVMLLIPSMSQHSEWQRWEPTIGGKFPREAYQDIIKRSTRIMAYLTLTSYTLMHPTRVRLSDRDPDHPDNHRYPRRSHTHMRGGSLSLHSRSRNPSVSTTNREWMSALADVLDVLKPTHHTLLSTLTLLSNSLLSGQSLPPFLPLPRPYEMTRELMRLRQSAAAASFPGRGGGSSVGTIPEEEDIADGGPIRMVDSRTGRDDNYAASSYRGHHRYGDVKRDHAVANILDPRNIEMPGYAEFAVLQVCTTLVCDDLEGLMKAVSGLVGVVDFGFRFGGEGSESSLDLGSASGRGKRKVQ</sequence>
<organism evidence="9 10">
    <name type="scientific">Staphylotrichum longicolle</name>
    <dbReference type="NCBI Taxonomy" id="669026"/>
    <lineage>
        <taxon>Eukaryota</taxon>
        <taxon>Fungi</taxon>
        <taxon>Dikarya</taxon>
        <taxon>Ascomycota</taxon>
        <taxon>Pezizomycotina</taxon>
        <taxon>Sordariomycetes</taxon>
        <taxon>Sordariomycetidae</taxon>
        <taxon>Sordariales</taxon>
        <taxon>Chaetomiaceae</taxon>
        <taxon>Staphylotrichum</taxon>
    </lineage>
</organism>
<gene>
    <name evidence="9" type="ORF">NEMBOFW57_000173</name>
</gene>
<feature type="domain" description="Integral membrane bound transporter" evidence="8">
    <location>
        <begin position="688"/>
        <end position="825"/>
    </location>
</feature>
<feature type="region of interest" description="Disordered" evidence="5">
    <location>
        <begin position="469"/>
        <end position="498"/>
    </location>
</feature>
<feature type="compositionally biased region" description="Basic and acidic residues" evidence="5">
    <location>
        <begin position="487"/>
        <end position="498"/>
    </location>
</feature>
<feature type="transmembrane region" description="Helical" evidence="6">
    <location>
        <begin position="148"/>
        <end position="170"/>
    </location>
</feature>
<dbReference type="GO" id="GO:0016020">
    <property type="term" value="C:membrane"/>
    <property type="evidence" value="ECO:0007669"/>
    <property type="project" value="UniProtKB-SubCell"/>
</dbReference>
<keyword evidence="3 6" id="KW-1133">Transmembrane helix</keyword>
<protein>
    <recommendedName>
        <fullName evidence="11">ER transporter 6TM N-terminal domain-containing protein</fullName>
    </recommendedName>
</protein>
<feature type="transmembrane region" description="Helical" evidence="6">
    <location>
        <begin position="805"/>
        <end position="828"/>
    </location>
</feature>
<evidence type="ECO:0000256" key="6">
    <source>
        <dbReference type="SAM" id="Phobius"/>
    </source>
</evidence>
<evidence type="ECO:0000313" key="10">
    <source>
        <dbReference type="Proteomes" id="UP001197093"/>
    </source>
</evidence>
<evidence type="ECO:0000259" key="7">
    <source>
        <dbReference type="Pfam" id="PF10337"/>
    </source>
</evidence>
<dbReference type="Pfam" id="PF10337">
    <property type="entry name" value="ArAE_2_N"/>
    <property type="match status" value="1"/>
</dbReference>
<evidence type="ECO:0000256" key="4">
    <source>
        <dbReference type="ARBA" id="ARBA00023136"/>
    </source>
</evidence>
<evidence type="ECO:0000256" key="5">
    <source>
        <dbReference type="SAM" id="MobiDB-lite"/>
    </source>
</evidence>
<keyword evidence="10" id="KW-1185">Reference proteome</keyword>
<dbReference type="InterPro" id="IPR018823">
    <property type="entry name" value="ArAE_2_N"/>
</dbReference>
<feature type="domain" description="Putative ER transporter 6TM N-terminal" evidence="7">
    <location>
        <begin position="84"/>
        <end position="408"/>
    </location>
</feature>
<reference evidence="9" key="1">
    <citation type="submission" date="2023-02" db="EMBL/GenBank/DDBJ databases">
        <authorList>
            <person name="Palmer J.M."/>
        </authorList>
    </citation>
    <scope>NUCLEOTIDE SEQUENCE</scope>
    <source>
        <strain evidence="9">FW57</strain>
    </source>
</reference>
<dbReference type="InterPro" id="IPR049453">
    <property type="entry name" value="Memb_transporter_dom"/>
</dbReference>
<dbReference type="PANTHER" id="PTHR37994:SF4">
    <property type="entry name" value="ER TRANSPORTER 6TM N-TERMINAL DOMAIN-CONTAINING PROTEIN-RELATED"/>
    <property type="match status" value="1"/>
</dbReference>
<feature type="transmembrane region" description="Helical" evidence="6">
    <location>
        <begin position="694"/>
        <end position="714"/>
    </location>
</feature>
<evidence type="ECO:0000256" key="2">
    <source>
        <dbReference type="ARBA" id="ARBA00022692"/>
    </source>
</evidence>
<evidence type="ECO:0000313" key="9">
    <source>
        <dbReference type="EMBL" id="KAG7290175.1"/>
    </source>
</evidence>
<feature type="transmembrane region" description="Helical" evidence="6">
    <location>
        <begin position="252"/>
        <end position="271"/>
    </location>
</feature>